<evidence type="ECO:0000313" key="2">
    <source>
        <dbReference type="Proteomes" id="UP001199322"/>
    </source>
</evidence>
<accession>A0AAW4Q6Z7</accession>
<evidence type="ECO:0008006" key="3">
    <source>
        <dbReference type="Google" id="ProtNLM"/>
    </source>
</evidence>
<dbReference type="EMBL" id="QGBI01000015">
    <property type="protein sequence ID" value="MBX3891405.1"/>
    <property type="molecule type" value="Genomic_DNA"/>
</dbReference>
<dbReference type="AlphaFoldDB" id="A0AAW4Q6Z7"/>
<name>A0AAW4Q6Z7_RALPI</name>
<gene>
    <name evidence="1" type="ORF">DEE74_16190</name>
</gene>
<reference evidence="1" key="1">
    <citation type="submission" date="2018-06" db="EMBL/GenBank/DDBJ databases">
        <authorList>
            <person name="O'Rourke A."/>
        </authorList>
    </citation>
    <scope>NUCLEOTIDE SEQUENCE</scope>
    <source>
        <strain evidence="1">132550021-3</strain>
    </source>
</reference>
<evidence type="ECO:0000313" key="1">
    <source>
        <dbReference type="EMBL" id="MBX3891405.1"/>
    </source>
</evidence>
<protein>
    <recommendedName>
        <fullName evidence="3">Transmembrane protein</fullName>
    </recommendedName>
</protein>
<organism evidence="1 2">
    <name type="scientific">Ralstonia pickettii</name>
    <name type="common">Burkholderia pickettii</name>
    <dbReference type="NCBI Taxonomy" id="329"/>
    <lineage>
        <taxon>Bacteria</taxon>
        <taxon>Pseudomonadati</taxon>
        <taxon>Pseudomonadota</taxon>
        <taxon>Betaproteobacteria</taxon>
        <taxon>Burkholderiales</taxon>
        <taxon>Burkholderiaceae</taxon>
        <taxon>Ralstonia</taxon>
    </lineage>
</organism>
<dbReference type="RefSeq" id="WP_182553435.1">
    <property type="nucleotide sequence ID" value="NZ_QGAQ01000015.1"/>
</dbReference>
<sequence length="258" mass="26932">MQASTQSTAVPSFHAFLGSRSAAVYPSQSSAGDHAGGAHLPLIAVGDRIEGRCVLLGVTYRGVVEQVILSEYFPRYRIKAIRRVGGRLQGRLPKEAVVFPTAKLLDASVVALADEALRTRSGLWKAMTVHAAQNGCRIGAAGAGEADAHEWISMLPETELAAAVANAETVSFKLGGADPVLTFKPTGENTLSASWGGYACRMSLDTNAGGFRPVWSWSIWAGPLRTYIAGGSASSPEVAAGQVCQWLGALGAYSALAA</sequence>
<proteinExistence type="predicted"/>
<comment type="caution">
    <text evidence="1">The sequence shown here is derived from an EMBL/GenBank/DDBJ whole genome shotgun (WGS) entry which is preliminary data.</text>
</comment>
<dbReference type="Proteomes" id="UP001199322">
    <property type="component" value="Unassembled WGS sequence"/>
</dbReference>